<evidence type="ECO:0000313" key="12">
    <source>
        <dbReference type="Proteomes" id="UP001331561"/>
    </source>
</evidence>
<keyword evidence="12" id="KW-1185">Reference proteome</keyword>
<comment type="subcellular location">
    <subcellularLocation>
        <location evidence="10">Cell membrane</location>
        <topology evidence="10">Multi-pass membrane protein</topology>
    </subcellularLocation>
</comment>
<dbReference type="NCBIfam" id="TIGR00023">
    <property type="entry name" value="glycerol-3-phosphate 1-O-acyltransferase PlsY"/>
    <property type="match status" value="1"/>
</dbReference>
<evidence type="ECO:0000256" key="5">
    <source>
        <dbReference type="ARBA" id="ARBA00022989"/>
    </source>
</evidence>
<evidence type="ECO:0000256" key="8">
    <source>
        <dbReference type="ARBA" id="ARBA00023209"/>
    </source>
</evidence>
<keyword evidence="3 10" id="KW-0808">Transferase</keyword>
<comment type="pathway">
    <text evidence="10">Lipid metabolism; phospholipid metabolism.</text>
</comment>
<dbReference type="RefSeq" id="WP_327599151.1">
    <property type="nucleotide sequence ID" value="NZ_JAYXHS010000002.1"/>
</dbReference>
<evidence type="ECO:0000256" key="2">
    <source>
        <dbReference type="ARBA" id="ARBA00022516"/>
    </source>
</evidence>
<keyword evidence="11" id="KW-0012">Acyltransferase</keyword>
<keyword evidence="8 10" id="KW-0594">Phospholipid biosynthesis</keyword>
<dbReference type="Pfam" id="PF02660">
    <property type="entry name" value="G3P_acyltransf"/>
    <property type="match status" value="1"/>
</dbReference>
<comment type="function">
    <text evidence="10">Catalyzes the transfer of an acyl group from acyl-phosphate (acyl-PO(4)) to glycerol-3-phosphate (G3P) to form lysophosphatidic acid (LPA). This enzyme utilizes acyl-phosphate as fatty acyl donor, but not acyl-CoA or acyl-ACP.</text>
</comment>
<dbReference type="InterPro" id="IPR003811">
    <property type="entry name" value="G3P_acylTferase_PlsY"/>
</dbReference>
<evidence type="ECO:0000256" key="6">
    <source>
        <dbReference type="ARBA" id="ARBA00023098"/>
    </source>
</evidence>
<dbReference type="PANTHER" id="PTHR30309:SF0">
    <property type="entry name" value="GLYCEROL-3-PHOSPHATE ACYLTRANSFERASE-RELATED"/>
    <property type="match status" value="1"/>
</dbReference>
<protein>
    <recommendedName>
        <fullName evidence="10">Glycerol-3-phosphate acyltransferase</fullName>
    </recommendedName>
    <alternativeName>
        <fullName evidence="10">Acyl-PO4 G3P acyltransferase</fullName>
    </alternativeName>
    <alternativeName>
        <fullName evidence="10">Acyl-phosphate--glycerol-3-phosphate acyltransferase</fullName>
    </alternativeName>
    <alternativeName>
        <fullName evidence="10">G3P acyltransferase</fullName>
        <shortName evidence="10">GPAT</shortName>
        <ecNumber evidence="10">2.3.1.275</ecNumber>
    </alternativeName>
    <alternativeName>
        <fullName evidence="10">Lysophosphatidic acid synthase</fullName>
        <shortName evidence="10">LPA synthase</shortName>
    </alternativeName>
</protein>
<comment type="subunit">
    <text evidence="10">Probably interacts with PlsX.</text>
</comment>
<keyword evidence="5 10" id="KW-1133">Transmembrane helix</keyword>
<name>A0ABU6K3B0_9RHOO</name>
<evidence type="ECO:0000256" key="1">
    <source>
        <dbReference type="ARBA" id="ARBA00022475"/>
    </source>
</evidence>
<comment type="similarity">
    <text evidence="10">Belongs to the PlsY family.</text>
</comment>
<keyword evidence="1 10" id="KW-1003">Cell membrane</keyword>
<feature type="transmembrane region" description="Helical" evidence="10">
    <location>
        <begin position="161"/>
        <end position="182"/>
    </location>
</feature>
<evidence type="ECO:0000256" key="10">
    <source>
        <dbReference type="HAMAP-Rule" id="MF_01043"/>
    </source>
</evidence>
<accession>A0ABU6K3B0</accession>
<evidence type="ECO:0000256" key="7">
    <source>
        <dbReference type="ARBA" id="ARBA00023136"/>
    </source>
</evidence>
<dbReference type="GO" id="GO:0004366">
    <property type="term" value="F:glycerol-3-phosphate O-acyltransferase activity"/>
    <property type="evidence" value="ECO:0007669"/>
    <property type="project" value="UniProtKB-EC"/>
</dbReference>
<feature type="transmembrane region" description="Helical" evidence="10">
    <location>
        <begin position="6"/>
        <end position="25"/>
    </location>
</feature>
<sequence>MTTASPILALLAAFLIGSIPFAVIVSKLMGLDDPRSYGSGNPGATNVLRSGNKAAAVLTLLGDAAKGLIALLLAKALAPDLGLSMQVLAGVAIAVFLGHVFSIFLRFKGGKGVATAAGVLLGIDWRLGAAVLGVWLVVAIVSRYSSLAALSAAVAAPALTLWLTHSDTWTGAVVIMSAILIWRHKDNIRKLLAGQEGRIGKKKKPEDQAKA</sequence>
<dbReference type="EC" id="2.3.1.275" evidence="10"/>
<proteinExistence type="inferred from homology"/>
<evidence type="ECO:0000256" key="9">
    <source>
        <dbReference type="ARBA" id="ARBA00023264"/>
    </source>
</evidence>
<dbReference type="HAMAP" id="MF_01043">
    <property type="entry name" value="PlsY"/>
    <property type="match status" value="1"/>
</dbReference>
<comment type="caution">
    <text evidence="11">The sequence shown here is derived from an EMBL/GenBank/DDBJ whole genome shotgun (WGS) entry which is preliminary data.</text>
</comment>
<keyword evidence="6 10" id="KW-0443">Lipid metabolism</keyword>
<evidence type="ECO:0000256" key="3">
    <source>
        <dbReference type="ARBA" id="ARBA00022679"/>
    </source>
</evidence>
<keyword evidence="4 10" id="KW-0812">Transmembrane</keyword>
<keyword evidence="7 10" id="KW-0472">Membrane</keyword>
<keyword evidence="9 10" id="KW-1208">Phospholipid metabolism</keyword>
<evidence type="ECO:0000256" key="4">
    <source>
        <dbReference type="ARBA" id="ARBA00022692"/>
    </source>
</evidence>
<keyword evidence="2 10" id="KW-0444">Lipid biosynthesis</keyword>
<feature type="transmembrane region" description="Helical" evidence="10">
    <location>
        <begin position="83"/>
        <end position="105"/>
    </location>
</feature>
<dbReference type="PANTHER" id="PTHR30309">
    <property type="entry name" value="INNER MEMBRANE PROTEIN YGIH"/>
    <property type="match status" value="1"/>
</dbReference>
<reference evidence="11 12" key="1">
    <citation type="submission" date="2024-01" db="EMBL/GenBank/DDBJ databases">
        <title>Uliginosibacterium soil sp. nov.</title>
        <authorList>
            <person name="Lv Y."/>
        </authorList>
    </citation>
    <scope>NUCLEOTIDE SEQUENCE [LARGE SCALE GENOMIC DNA]</scope>
    <source>
        <strain evidence="11 12">H3</strain>
    </source>
</reference>
<feature type="transmembrane region" description="Helical" evidence="10">
    <location>
        <begin position="117"/>
        <end position="141"/>
    </location>
</feature>
<comment type="catalytic activity">
    <reaction evidence="10">
        <text>an acyl phosphate + sn-glycerol 3-phosphate = a 1-acyl-sn-glycero-3-phosphate + phosphate</text>
        <dbReference type="Rhea" id="RHEA:34075"/>
        <dbReference type="ChEBI" id="CHEBI:43474"/>
        <dbReference type="ChEBI" id="CHEBI:57597"/>
        <dbReference type="ChEBI" id="CHEBI:57970"/>
        <dbReference type="ChEBI" id="CHEBI:59918"/>
        <dbReference type="EC" id="2.3.1.275"/>
    </reaction>
</comment>
<dbReference type="SMART" id="SM01207">
    <property type="entry name" value="G3P_acyltransf"/>
    <property type="match status" value="1"/>
</dbReference>
<gene>
    <name evidence="10 11" type="primary">plsY</name>
    <name evidence="11" type="ORF">VVD49_10595</name>
</gene>
<evidence type="ECO:0000313" key="11">
    <source>
        <dbReference type="EMBL" id="MEC5386176.1"/>
    </source>
</evidence>
<dbReference type="EMBL" id="JAYXHS010000002">
    <property type="protein sequence ID" value="MEC5386176.1"/>
    <property type="molecule type" value="Genomic_DNA"/>
</dbReference>
<organism evidence="11 12">
    <name type="scientific">Uliginosibacterium silvisoli</name>
    <dbReference type="NCBI Taxonomy" id="3114758"/>
    <lineage>
        <taxon>Bacteria</taxon>
        <taxon>Pseudomonadati</taxon>
        <taxon>Pseudomonadota</taxon>
        <taxon>Betaproteobacteria</taxon>
        <taxon>Rhodocyclales</taxon>
        <taxon>Zoogloeaceae</taxon>
        <taxon>Uliginosibacterium</taxon>
    </lineage>
</organism>
<dbReference type="Proteomes" id="UP001331561">
    <property type="component" value="Unassembled WGS sequence"/>
</dbReference>